<feature type="domain" description="DUF4397" evidence="1">
    <location>
        <begin position="3"/>
        <end position="114"/>
    </location>
</feature>
<dbReference type="Proteomes" id="UP000430692">
    <property type="component" value="Unassembled WGS sequence"/>
</dbReference>
<gene>
    <name evidence="2" type="ORF">GSM42_19675</name>
</gene>
<evidence type="ECO:0000313" key="3">
    <source>
        <dbReference type="Proteomes" id="UP000430692"/>
    </source>
</evidence>
<accession>A0A6I4W564</accession>
<name>A0A6I4W564_9BACL</name>
<dbReference type="AlphaFoldDB" id="A0A6I4W564"/>
<evidence type="ECO:0000313" key="2">
    <source>
        <dbReference type="EMBL" id="MXQ55904.1"/>
    </source>
</evidence>
<dbReference type="InterPro" id="IPR025510">
    <property type="entry name" value="DUF4397"/>
</dbReference>
<comment type="caution">
    <text evidence="2">The sequence shown here is derived from an EMBL/GenBank/DDBJ whole genome shotgun (WGS) entry which is preliminary data.</text>
</comment>
<dbReference type="EMBL" id="WUUL01000022">
    <property type="protein sequence ID" value="MXQ55904.1"/>
    <property type="molecule type" value="Genomic_DNA"/>
</dbReference>
<dbReference type="RefSeq" id="WP_160803262.1">
    <property type="nucleotide sequence ID" value="NZ_WUUL01000022.1"/>
</dbReference>
<protein>
    <submittedName>
        <fullName evidence="2">DUF4397 domain-containing protein</fullName>
    </submittedName>
</protein>
<proteinExistence type="predicted"/>
<dbReference type="Pfam" id="PF14344">
    <property type="entry name" value="DUF4397"/>
    <property type="match status" value="1"/>
</dbReference>
<reference evidence="2 3" key="1">
    <citation type="submission" date="2019-12" db="EMBL/GenBank/DDBJ databases">
        <title>Whole-genome analyses of novel actinobacteria.</title>
        <authorList>
            <person name="Sahin N."/>
            <person name="Saygin H."/>
        </authorList>
    </citation>
    <scope>NUCLEOTIDE SEQUENCE [LARGE SCALE GENOMIC DNA]</scope>
    <source>
        <strain evidence="2 3">KC615</strain>
    </source>
</reference>
<sequence>MSAGVRILHASTQMGEFDVYINDNLCTKALPSTAITQYIQLPAGDNWVEVFRMGDQTKAIHRRMISVRENRCYTVCLQPKKIFVVEDGLLKPNNSSGPYLRFIHLLTRGPNMDLVNISGSCFFSNNGYMSVSPYRAILPQTTNFSLRISGTKNIVFHSPIYRLEPSRVFSVYVMGESPESNLRVLIVRDREGHV</sequence>
<evidence type="ECO:0000259" key="1">
    <source>
        <dbReference type="Pfam" id="PF14344"/>
    </source>
</evidence>
<organism evidence="2 3">
    <name type="scientific">Shimazuella alba</name>
    <dbReference type="NCBI Taxonomy" id="2690964"/>
    <lineage>
        <taxon>Bacteria</taxon>
        <taxon>Bacillati</taxon>
        <taxon>Bacillota</taxon>
        <taxon>Bacilli</taxon>
        <taxon>Bacillales</taxon>
        <taxon>Thermoactinomycetaceae</taxon>
        <taxon>Shimazuella</taxon>
    </lineage>
</organism>
<keyword evidence="3" id="KW-1185">Reference proteome</keyword>